<name>A0A6P1DX81_9GAMM</name>
<organism evidence="2 3">
    <name type="scientific">Thiorhodococcus mannitoliphagus</name>
    <dbReference type="NCBI Taxonomy" id="329406"/>
    <lineage>
        <taxon>Bacteria</taxon>
        <taxon>Pseudomonadati</taxon>
        <taxon>Pseudomonadota</taxon>
        <taxon>Gammaproteobacteria</taxon>
        <taxon>Chromatiales</taxon>
        <taxon>Chromatiaceae</taxon>
        <taxon>Thiorhodococcus</taxon>
    </lineage>
</organism>
<dbReference type="EMBL" id="JAAIJR010000060">
    <property type="protein sequence ID" value="NEX21591.1"/>
    <property type="molecule type" value="Genomic_DNA"/>
</dbReference>
<proteinExistence type="predicted"/>
<gene>
    <name evidence="2" type="ORF">G3480_14940</name>
</gene>
<reference evidence="3" key="1">
    <citation type="journal article" date="2020" name="Microbiol. Resour. Announc.">
        <title>Draft Genome Sequences of Thiorhodococcus mannitoliphagus and Thiorhodococcus minor, Purple Sulfur Photosynthetic Bacteria in the Gammaproteobacterial Family Chromatiaceae.</title>
        <authorList>
            <person name="Aviles F.A."/>
            <person name="Meyer T.E."/>
            <person name="Kyndt J.A."/>
        </authorList>
    </citation>
    <scope>NUCLEOTIDE SEQUENCE [LARGE SCALE GENOMIC DNA]</scope>
    <source>
        <strain evidence="3">DSM 18266</strain>
    </source>
</reference>
<protein>
    <submittedName>
        <fullName evidence="2">Uncharacterized protein</fullName>
    </submittedName>
</protein>
<sequence>MMSYDQLAEHYIREHDLREKSQEKAARSMDGPQELLGARSGENGEWRQETVNQAGPMGVIDAVAQDLESFIEFFERAPRCDLPATPPRRRNVHLS</sequence>
<dbReference type="AlphaFoldDB" id="A0A6P1DX81"/>
<comment type="caution">
    <text evidence="2">The sequence shown here is derived from an EMBL/GenBank/DDBJ whole genome shotgun (WGS) entry which is preliminary data.</text>
</comment>
<dbReference type="Proteomes" id="UP000471640">
    <property type="component" value="Unassembled WGS sequence"/>
</dbReference>
<feature type="compositionally biased region" description="Basic and acidic residues" evidence="1">
    <location>
        <begin position="13"/>
        <end position="27"/>
    </location>
</feature>
<accession>A0A6P1DX81</accession>
<evidence type="ECO:0000313" key="3">
    <source>
        <dbReference type="Proteomes" id="UP000471640"/>
    </source>
</evidence>
<reference evidence="2 3" key="2">
    <citation type="submission" date="2020-02" db="EMBL/GenBank/DDBJ databases">
        <title>Genome sequences of Thiorhodococcus mannitoliphagus and Thiorhodococcus minor, purple sulfur photosynthetic bacteria in the gammaproteobacterial family, Chromatiaceae.</title>
        <authorList>
            <person name="Aviles F.A."/>
            <person name="Meyer T.E."/>
            <person name="Kyndt J.A."/>
        </authorList>
    </citation>
    <scope>NUCLEOTIDE SEQUENCE [LARGE SCALE GENOMIC DNA]</scope>
    <source>
        <strain evidence="2 3">DSM 18266</strain>
    </source>
</reference>
<feature type="region of interest" description="Disordered" evidence="1">
    <location>
        <begin position="13"/>
        <end position="54"/>
    </location>
</feature>
<evidence type="ECO:0000256" key="1">
    <source>
        <dbReference type="SAM" id="MobiDB-lite"/>
    </source>
</evidence>
<keyword evidence="3" id="KW-1185">Reference proteome</keyword>
<evidence type="ECO:0000313" key="2">
    <source>
        <dbReference type="EMBL" id="NEX21591.1"/>
    </source>
</evidence>
<dbReference type="RefSeq" id="WP_164654691.1">
    <property type="nucleotide sequence ID" value="NZ_JAAIJR010000060.1"/>
</dbReference>